<dbReference type="GO" id="GO:0004467">
    <property type="term" value="F:long-chain fatty acid-CoA ligase activity"/>
    <property type="evidence" value="ECO:0007669"/>
    <property type="project" value="UniProtKB-EC"/>
</dbReference>
<evidence type="ECO:0000313" key="6">
    <source>
        <dbReference type="Proteomes" id="UP000317557"/>
    </source>
</evidence>
<reference evidence="5 6" key="1">
    <citation type="submission" date="2017-05" db="EMBL/GenBank/DDBJ databases">
        <authorList>
            <person name="Varghese N."/>
            <person name="Submissions S."/>
        </authorList>
    </citation>
    <scope>NUCLEOTIDE SEQUENCE [LARGE SCALE GENOMIC DNA]</scope>
    <source>
        <strain evidence="5 6">DSM 21985</strain>
    </source>
</reference>
<dbReference type="PANTHER" id="PTHR43272">
    <property type="entry name" value="LONG-CHAIN-FATTY-ACID--COA LIGASE"/>
    <property type="match status" value="1"/>
</dbReference>
<proteinExistence type="predicted"/>
<name>A0A521BJA7_9BACT</name>
<accession>A0A521BJA7</accession>
<dbReference type="InterPro" id="IPR045851">
    <property type="entry name" value="AMP-bd_C_sf"/>
</dbReference>
<dbReference type="InterPro" id="IPR042099">
    <property type="entry name" value="ANL_N_sf"/>
</dbReference>
<keyword evidence="1" id="KW-0547">Nucleotide-binding</keyword>
<dbReference type="InterPro" id="IPR000873">
    <property type="entry name" value="AMP-dep_synth/lig_dom"/>
</dbReference>
<dbReference type="PANTHER" id="PTHR43272:SF33">
    <property type="entry name" value="AMP-BINDING DOMAIN-CONTAINING PROTEIN-RELATED"/>
    <property type="match status" value="1"/>
</dbReference>
<sequence>MPQQPDSSLRLDQMYTQAFQEHWDLSVFTDYGGGTYTFGEVAERIESLKQLMTEAGIQPGDKVALYARNSTNWAITFFAIMAHGAVIVPILPDFTPENVHNILEHSESAMLFAEDSLYSKLDHSKLGNIRLIISTDDFRVLDDASNVAKNFDFSQTVSVHRNDFRFPKRDDEDLLILSYTSGSTGFSKGVMIPVRSIESNIIYAREHMPLKAGDRIVSFLPMAHLFGLAFEILFPVSLGCHITIVTKVPSPQILLNALGEVKPHLILMVPLVIEKVYKKRIVPSLKKPAIKTLLAIPGIRGLIFKKTRDKIVENFGGNFHEVVIGGAALSPEAESFFRKIKFPFTVGYGMTECGPLISYAPSDATKKGSSGKLVDRMEVRIDSKNPYKKVGEIQVKGRNVMLGYYKNVEANAAAFTEDGWLKTGDLGIIDKEDFIYIKGRDKNMLLGPSGQNIYPEALEARLANFPLVQECVIVQRENRLVGLVHPDMEALGNNNLQTEQLEELAEQTRKEFNEAVASYEKLSHIELTDEEFEKTPKKNIRRFLYG</sequence>
<dbReference type="EMBL" id="FXTP01000002">
    <property type="protein sequence ID" value="SMO47247.1"/>
    <property type="molecule type" value="Genomic_DNA"/>
</dbReference>
<keyword evidence="6" id="KW-1185">Reference proteome</keyword>
<dbReference type="RefSeq" id="WP_221930230.1">
    <property type="nucleotide sequence ID" value="NZ_FXTP01000002.1"/>
</dbReference>
<feature type="domain" description="AMP-dependent synthetase/ligase" evidence="4">
    <location>
        <begin position="24"/>
        <end position="405"/>
    </location>
</feature>
<comment type="catalytic activity">
    <reaction evidence="3">
        <text>a long-chain fatty acid + ATP + CoA = a long-chain fatty acyl-CoA + AMP + diphosphate</text>
        <dbReference type="Rhea" id="RHEA:15421"/>
        <dbReference type="ChEBI" id="CHEBI:30616"/>
        <dbReference type="ChEBI" id="CHEBI:33019"/>
        <dbReference type="ChEBI" id="CHEBI:57287"/>
        <dbReference type="ChEBI" id="CHEBI:57560"/>
        <dbReference type="ChEBI" id="CHEBI:83139"/>
        <dbReference type="ChEBI" id="CHEBI:456215"/>
        <dbReference type="EC" id="6.2.1.3"/>
    </reaction>
    <physiologicalReaction direction="left-to-right" evidence="3">
        <dbReference type="Rhea" id="RHEA:15422"/>
    </physiologicalReaction>
</comment>
<dbReference type="PROSITE" id="PS00455">
    <property type="entry name" value="AMP_BINDING"/>
    <property type="match status" value="1"/>
</dbReference>
<dbReference type="AlphaFoldDB" id="A0A521BJA7"/>
<dbReference type="GO" id="GO:0005524">
    <property type="term" value="F:ATP binding"/>
    <property type="evidence" value="ECO:0007669"/>
    <property type="project" value="UniProtKB-KW"/>
</dbReference>
<gene>
    <name evidence="5" type="ORF">SAMN06265219_102328</name>
</gene>
<dbReference type="Gene3D" id="3.30.300.30">
    <property type="match status" value="1"/>
</dbReference>
<dbReference type="Proteomes" id="UP000317557">
    <property type="component" value="Unassembled WGS sequence"/>
</dbReference>
<evidence type="ECO:0000256" key="1">
    <source>
        <dbReference type="ARBA" id="ARBA00022741"/>
    </source>
</evidence>
<evidence type="ECO:0000259" key="4">
    <source>
        <dbReference type="Pfam" id="PF00501"/>
    </source>
</evidence>
<evidence type="ECO:0000256" key="2">
    <source>
        <dbReference type="ARBA" id="ARBA00022840"/>
    </source>
</evidence>
<dbReference type="SUPFAM" id="SSF56801">
    <property type="entry name" value="Acetyl-CoA synthetase-like"/>
    <property type="match status" value="1"/>
</dbReference>
<organism evidence="5 6">
    <name type="scientific">Gracilimonas mengyeensis</name>
    <dbReference type="NCBI Taxonomy" id="1302730"/>
    <lineage>
        <taxon>Bacteria</taxon>
        <taxon>Pseudomonadati</taxon>
        <taxon>Balneolota</taxon>
        <taxon>Balneolia</taxon>
        <taxon>Balneolales</taxon>
        <taxon>Balneolaceae</taxon>
        <taxon>Gracilimonas</taxon>
    </lineage>
</organism>
<dbReference type="Pfam" id="PF00501">
    <property type="entry name" value="AMP-binding"/>
    <property type="match status" value="1"/>
</dbReference>
<evidence type="ECO:0000256" key="3">
    <source>
        <dbReference type="ARBA" id="ARBA00024484"/>
    </source>
</evidence>
<evidence type="ECO:0000313" key="5">
    <source>
        <dbReference type="EMBL" id="SMO47247.1"/>
    </source>
</evidence>
<keyword evidence="2" id="KW-0067">ATP-binding</keyword>
<protein>
    <submittedName>
        <fullName evidence="5">Long-chain acyl-CoA synthetase</fullName>
    </submittedName>
</protein>
<dbReference type="InterPro" id="IPR020845">
    <property type="entry name" value="AMP-binding_CS"/>
</dbReference>
<dbReference type="Gene3D" id="3.40.50.12780">
    <property type="entry name" value="N-terminal domain of ligase-like"/>
    <property type="match status" value="1"/>
</dbReference>
<dbReference type="GO" id="GO:0016020">
    <property type="term" value="C:membrane"/>
    <property type="evidence" value="ECO:0007669"/>
    <property type="project" value="TreeGrafter"/>
</dbReference>